<dbReference type="RefSeq" id="WP_092319424.1">
    <property type="nucleotide sequence ID" value="NZ_FOKY01000012.1"/>
</dbReference>
<dbReference type="Proteomes" id="UP000240042">
    <property type="component" value="Unassembled WGS sequence"/>
</dbReference>
<dbReference type="SUPFAM" id="SSF51445">
    <property type="entry name" value="(Trans)glycosidases"/>
    <property type="match status" value="1"/>
</dbReference>
<proteinExistence type="predicted"/>
<dbReference type="EMBL" id="FOKY01000012">
    <property type="protein sequence ID" value="SFB85837.1"/>
    <property type="molecule type" value="Genomic_DNA"/>
</dbReference>
<protein>
    <submittedName>
        <fullName evidence="1">Uncharacterized protein</fullName>
    </submittedName>
</protein>
<accession>A0A1I1EFM9</accession>
<gene>
    <name evidence="1" type="ORF">SAMN02745150_01090</name>
</gene>
<dbReference type="InterPro" id="IPR017853">
    <property type="entry name" value="GH"/>
</dbReference>
<evidence type="ECO:0000313" key="1">
    <source>
        <dbReference type="EMBL" id="SFB85837.1"/>
    </source>
</evidence>
<dbReference type="InterPro" id="IPR014756">
    <property type="entry name" value="Ig_E-set"/>
</dbReference>
<dbReference type="Gene3D" id="2.60.40.10">
    <property type="entry name" value="Immunoglobulins"/>
    <property type="match status" value="1"/>
</dbReference>
<dbReference type="SUPFAM" id="SSF81296">
    <property type="entry name" value="E set domains"/>
    <property type="match status" value="1"/>
</dbReference>
<dbReference type="STRING" id="34097.SAMN02745150_01090"/>
<dbReference type="InterPro" id="IPR013783">
    <property type="entry name" value="Ig-like_fold"/>
</dbReference>
<reference evidence="2" key="1">
    <citation type="submission" date="2016-10" db="EMBL/GenBank/DDBJ databases">
        <authorList>
            <person name="Varghese N."/>
            <person name="Submissions S."/>
        </authorList>
    </citation>
    <scope>NUCLEOTIDE SEQUENCE [LARGE SCALE GENOMIC DNA]</scope>
    <source>
        <strain evidence="2">ATCC 43811</strain>
    </source>
</reference>
<organism evidence="1 2">
    <name type="scientific">Brevinema andersonii</name>
    <dbReference type="NCBI Taxonomy" id="34097"/>
    <lineage>
        <taxon>Bacteria</taxon>
        <taxon>Pseudomonadati</taxon>
        <taxon>Spirochaetota</taxon>
        <taxon>Spirochaetia</taxon>
        <taxon>Brevinematales</taxon>
        <taxon>Brevinemataceae</taxon>
        <taxon>Brevinema</taxon>
    </lineage>
</organism>
<evidence type="ECO:0000313" key="2">
    <source>
        <dbReference type="Proteomes" id="UP000240042"/>
    </source>
</evidence>
<name>A0A1I1EFM9_BREAD</name>
<keyword evidence="2" id="KW-1185">Reference proteome</keyword>
<sequence>MDYPVKFLLPDRGFKSVSIQGQGFPEDTDLTLRYCSRKKSFSTTLFLPEGVYRYRFNADGQIMDDPFRTRGSEAVLYLGGENVFFDETKIFFDGNDLVIILNINNAIWFDAVLNVQTLSGIQAVKSVCFFYEGTHKYLRFAIPTDNQEKIYTYFELQGIDRLKFFGKNGLHDREWLIEPFLIVRSQVKSTIRHDITAVYMLDSPKNIKDFEKRHDYFNLFIVDYVDAPLSVKSPLLQYMQTVPDDLSVYKDLAFLLREFFLEQGDIIPVSALIGRFFYEHCDKMLQFRIKLSDEHVSFWDAVRRNIPAATRAIAFQFLCCGVPEILFGEEVGLAKLGMERRMYWTKARWNKELFYFYCKMISLRKQYPVLRLGGMRFVIQDCGIWGIERFMPGEPSIFIFANHSKDNIVIDLTRFVGESFNIKELLTDYLLKRKKVCTIYADSVAVYIAYSKDPLAKG</sequence>
<dbReference type="AlphaFoldDB" id="A0A1I1EFM9"/>
<dbReference type="OrthoDB" id="9805159at2"/>
<dbReference type="Gene3D" id="3.20.20.80">
    <property type="entry name" value="Glycosidases"/>
    <property type="match status" value="1"/>
</dbReference>